<dbReference type="GO" id="GO:0030248">
    <property type="term" value="F:cellulose binding"/>
    <property type="evidence" value="ECO:0007669"/>
    <property type="project" value="InterPro"/>
</dbReference>
<evidence type="ECO:0000256" key="1">
    <source>
        <dbReference type="ARBA" id="ARBA00022729"/>
    </source>
</evidence>
<dbReference type="AlphaFoldDB" id="A0A9P9XZB8"/>
<dbReference type="Pfam" id="PF00734">
    <property type="entry name" value="CBM_1"/>
    <property type="match status" value="1"/>
</dbReference>
<dbReference type="RefSeq" id="XP_051361544.1">
    <property type="nucleotide sequence ID" value="XM_051507247.1"/>
</dbReference>
<reference evidence="5" key="1">
    <citation type="journal article" date="2021" name="J Fungi (Basel)">
        <title>Genomic and Metabolomic Analyses of the Marine Fungus Emericellopsis cladophorae: Insights into Saltwater Adaptability Mechanisms and Its Biosynthetic Potential.</title>
        <authorList>
            <person name="Goncalves M.F.M."/>
            <person name="Hilario S."/>
            <person name="Van de Peer Y."/>
            <person name="Esteves A.C."/>
            <person name="Alves A."/>
        </authorList>
    </citation>
    <scope>NUCLEOTIDE SEQUENCE</scope>
    <source>
        <strain evidence="5">MUM 19.33</strain>
    </source>
</reference>
<dbReference type="GO" id="GO:0005975">
    <property type="term" value="P:carbohydrate metabolic process"/>
    <property type="evidence" value="ECO:0007669"/>
    <property type="project" value="InterPro"/>
</dbReference>
<dbReference type="InterPro" id="IPR000254">
    <property type="entry name" value="CBD"/>
</dbReference>
<feature type="domain" description="CBM1" evidence="4">
    <location>
        <begin position="26"/>
        <end position="41"/>
    </location>
</feature>
<sequence>MKTFQLSVSFLSTLLVSQVVTAQSGPWGQCGGNNWTGATTCRLVPSVHPWVAQPTCDHDDDDDYTASIYHDNHDPPADHHL</sequence>
<dbReference type="GeneID" id="75827711"/>
<dbReference type="InterPro" id="IPR035971">
    <property type="entry name" value="CBD_sf"/>
</dbReference>
<dbReference type="Proteomes" id="UP001055219">
    <property type="component" value="Unassembled WGS sequence"/>
</dbReference>
<evidence type="ECO:0000256" key="3">
    <source>
        <dbReference type="SAM" id="SignalP"/>
    </source>
</evidence>
<feature type="signal peptide" evidence="3">
    <location>
        <begin position="1"/>
        <end position="22"/>
    </location>
</feature>
<name>A0A9P9XZB8_9HYPO</name>
<feature type="compositionally biased region" description="Basic and acidic residues" evidence="2">
    <location>
        <begin position="70"/>
        <end position="81"/>
    </location>
</feature>
<proteinExistence type="predicted"/>
<evidence type="ECO:0000256" key="2">
    <source>
        <dbReference type="SAM" id="MobiDB-lite"/>
    </source>
</evidence>
<evidence type="ECO:0000259" key="4">
    <source>
        <dbReference type="Pfam" id="PF00734"/>
    </source>
</evidence>
<comment type="caution">
    <text evidence="5">The sequence shown here is derived from an EMBL/GenBank/DDBJ whole genome shotgun (WGS) entry which is preliminary data.</text>
</comment>
<evidence type="ECO:0000313" key="6">
    <source>
        <dbReference type="Proteomes" id="UP001055219"/>
    </source>
</evidence>
<feature type="chain" id="PRO_5040471928" description="CBM1 domain-containing protein" evidence="3">
    <location>
        <begin position="23"/>
        <end position="81"/>
    </location>
</feature>
<keyword evidence="1 3" id="KW-0732">Signal</keyword>
<feature type="region of interest" description="Disordered" evidence="2">
    <location>
        <begin position="62"/>
        <end position="81"/>
    </location>
</feature>
<dbReference type="OrthoDB" id="70316at2759"/>
<keyword evidence="6" id="KW-1185">Reference proteome</keyword>
<protein>
    <recommendedName>
        <fullName evidence="4">CBM1 domain-containing protein</fullName>
    </recommendedName>
</protein>
<dbReference type="SUPFAM" id="SSF57180">
    <property type="entry name" value="Cellulose-binding domain"/>
    <property type="match status" value="1"/>
</dbReference>
<organism evidence="5 6">
    <name type="scientific">Emericellopsis cladophorae</name>
    <dbReference type="NCBI Taxonomy" id="2686198"/>
    <lineage>
        <taxon>Eukaryota</taxon>
        <taxon>Fungi</taxon>
        <taxon>Dikarya</taxon>
        <taxon>Ascomycota</taxon>
        <taxon>Pezizomycotina</taxon>
        <taxon>Sordariomycetes</taxon>
        <taxon>Hypocreomycetidae</taxon>
        <taxon>Hypocreales</taxon>
        <taxon>Bionectriaceae</taxon>
        <taxon>Emericellopsis</taxon>
    </lineage>
</organism>
<evidence type="ECO:0000313" key="5">
    <source>
        <dbReference type="EMBL" id="KAI6780688.1"/>
    </source>
</evidence>
<gene>
    <name evidence="5" type="ORF">J7T54_001192</name>
</gene>
<accession>A0A9P9XZB8</accession>
<dbReference type="GO" id="GO:0005576">
    <property type="term" value="C:extracellular region"/>
    <property type="evidence" value="ECO:0007669"/>
    <property type="project" value="InterPro"/>
</dbReference>
<reference evidence="5" key="2">
    <citation type="submission" date="2022-07" db="EMBL/GenBank/DDBJ databases">
        <authorList>
            <person name="Goncalves M.F.M."/>
            <person name="Hilario S."/>
            <person name="Van De Peer Y."/>
            <person name="Esteves A.C."/>
            <person name="Alves A."/>
        </authorList>
    </citation>
    <scope>NUCLEOTIDE SEQUENCE</scope>
    <source>
        <strain evidence="5">MUM 19.33</strain>
    </source>
</reference>
<dbReference type="EMBL" id="JAGIXG020000029">
    <property type="protein sequence ID" value="KAI6780688.1"/>
    <property type="molecule type" value="Genomic_DNA"/>
</dbReference>